<feature type="transmembrane region" description="Helical" evidence="6">
    <location>
        <begin position="106"/>
        <end position="128"/>
    </location>
</feature>
<feature type="transmembrane region" description="Helical" evidence="6">
    <location>
        <begin position="140"/>
        <end position="162"/>
    </location>
</feature>
<keyword evidence="4 6" id="KW-0472">Membrane</keyword>
<dbReference type="Proteomes" id="UP000433883">
    <property type="component" value="Unassembled WGS sequence"/>
</dbReference>
<keyword evidence="9" id="KW-1185">Reference proteome</keyword>
<dbReference type="OrthoDB" id="2901184at2759"/>
<dbReference type="EMBL" id="WNWR01000674">
    <property type="protein sequence ID" value="KAE9971483.1"/>
    <property type="molecule type" value="Genomic_DNA"/>
</dbReference>
<evidence type="ECO:0000313" key="8">
    <source>
        <dbReference type="EMBL" id="KAE9971483.1"/>
    </source>
</evidence>
<evidence type="ECO:0000313" key="7">
    <source>
        <dbReference type="EMBL" id="KAE9971110.1"/>
    </source>
</evidence>
<dbReference type="PANTHER" id="PTHR31162:SF0">
    <property type="entry name" value="MALIC ACID TRANSPORT PROTEIN"/>
    <property type="match status" value="1"/>
</dbReference>
<proteinExistence type="predicted"/>
<dbReference type="InterPro" id="IPR030185">
    <property type="entry name" value="Mae1"/>
</dbReference>
<feature type="transmembrane region" description="Helical" evidence="6">
    <location>
        <begin position="205"/>
        <end position="224"/>
    </location>
</feature>
<dbReference type="GO" id="GO:0016020">
    <property type="term" value="C:membrane"/>
    <property type="evidence" value="ECO:0007669"/>
    <property type="project" value="UniProtKB-SubCell"/>
</dbReference>
<dbReference type="InterPro" id="IPR038665">
    <property type="entry name" value="Voltage-dep_anion_channel_sf"/>
</dbReference>
<evidence type="ECO:0000256" key="2">
    <source>
        <dbReference type="ARBA" id="ARBA00022692"/>
    </source>
</evidence>
<keyword evidence="3 6" id="KW-1133">Transmembrane helix</keyword>
<dbReference type="InterPro" id="IPR004695">
    <property type="entry name" value="SLAC1/Mae1/Ssu1/TehA"/>
</dbReference>
<evidence type="ECO:0000313" key="9">
    <source>
        <dbReference type="Proteomes" id="UP000490939"/>
    </source>
</evidence>
<evidence type="ECO:0000256" key="4">
    <source>
        <dbReference type="ARBA" id="ARBA00023136"/>
    </source>
</evidence>
<evidence type="ECO:0000256" key="6">
    <source>
        <dbReference type="SAM" id="Phobius"/>
    </source>
</evidence>
<gene>
    <name evidence="7" type="ORF">BLS_004623</name>
    <name evidence="8" type="ORF">EG327_009845</name>
</gene>
<feature type="transmembrane region" description="Helical" evidence="6">
    <location>
        <begin position="348"/>
        <end position="370"/>
    </location>
</feature>
<evidence type="ECO:0000256" key="1">
    <source>
        <dbReference type="ARBA" id="ARBA00004141"/>
    </source>
</evidence>
<dbReference type="Pfam" id="PF03595">
    <property type="entry name" value="SLAC1"/>
    <property type="match status" value="1"/>
</dbReference>
<dbReference type="PANTHER" id="PTHR31162">
    <property type="entry name" value="MALIC ACID TRANSPORT PROTEIN-RELATED"/>
    <property type="match status" value="1"/>
</dbReference>
<sequence length="432" mass="48567">MATKRKASEDLASPSSQGSMVKHQGRLINRLKHFTWANYTLPMSTGGIALLISVQPHTFTGLHTIGKFVYIFDIFLFTVITAAIIFRFCHFPGTLKKSLTHPTESLFFATSLLSLSNIITCIAHYGIPECGPWLVVVYRILFWIYFAITFISGIAQYFLLFSDPRLKIQDMTPAWDLPIFPFMLCGTVASAGIKYQPPEHAMPMLVAGLVGQGVGFIISILMYAAYIRRMIQYGLPSPSSRPGMFIAVGPPSFTVLALIGLAKNFPTTATYFGPVESTKQILTVMSTFIGVFLWGLSFWFFAITLLAILACARELTFHLNWWAFIFPNVGFTIATINIGAAFDSKGIQWVASVMSVTLVATYLFVGVMHVRALMQRQILWPGKDEDVHTDQRLLKREKEDLYRRRSVEETGSMLSRTEVERAEVLEDLRYMN</sequence>
<comment type="caution">
    <text evidence="8">The sequence shown here is derived from an EMBL/GenBank/DDBJ whole genome shotgun (WGS) entry which is preliminary data.</text>
</comment>
<feature type="transmembrane region" description="Helical" evidence="6">
    <location>
        <begin position="321"/>
        <end position="342"/>
    </location>
</feature>
<reference evidence="8 9" key="1">
    <citation type="submission" date="2019-07" db="EMBL/GenBank/DDBJ databases">
        <title>Venturia inaequalis Genome Resource.</title>
        <authorList>
            <person name="Lichtner F.J."/>
        </authorList>
    </citation>
    <scope>NUCLEOTIDE SEQUENCE [LARGE SCALE GENOMIC DNA]</scope>
    <source>
        <strain evidence="7">Bline_iso_100314</strain>
        <strain evidence="8 9">DMI_063113</strain>
    </source>
</reference>
<evidence type="ECO:0000256" key="5">
    <source>
        <dbReference type="SAM" id="MobiDB-lite"/>
    </source>
</evidence>
<dbReference type="Proteomes" id="UP000490939">
    <property type="component" value="Unassembled WGS sequence"/>
</dbReference>
<evidence type="ECO:0000256" key="3">
    <source>
        <dbReference type="ARBA" id="ARBA00022989"/>
    </source>
</evidence>
<organism evidence="8 9">
    <name type="scientific">Venturia inaequalis</name>
    <name type="common">Apple scab fungus</name>
    <dbReference type="NCBI Taxonomy" id="5025"/>
    <lineage>
        <taxon>Eukaryota</taxon>
        <taxon>Fungi</taxon>
        <taxon>Dikarya</taxon>
        <taxon>Ascomycota</taxon>
        <taxon>Pezizomycotina</taxon>
        <taxon>Dothideomycetes</taxon>
        <taxon>Pleosporomycetidae</taxon>
        <taxon>Venturiales</taxon>
        <taxon>Venturiaceae</taxon>
        <taxon>Venturia</taxon>
    </lineage>
</organism>
<dbReference type="AlphaFoldDB" id="A0A8H3YTK7"/>
<feature type="transmembrane region" description="Helical" evidence="6">
    <location>
        <begin position="68"/>
        <end position="86"/>
    </location>
</feature>
<feature type="transmembrane region" description="Helical" evidence="6">
    <location>
        <begin position="174"/>
        <end position="193"/>
    </location>
</feature>
<feature type="region of interest" description="Disordered" evidence="5">
    <location>
        <begin position="1"/>
        <end position="21"/>
    </location>
</feature>
<evidence type="ECO:0008006" key="10">
    <source>
        <dbReference type="Google" id="ProtNLM"/>
    </source>
</evidence>
<keyword evidence="2 6" id="KW-0812">Transmembrane</keyword>
<feature type="transmembrane region" description="Helical" evidence="6">
    <location>
        <begin position="282"/>
        <end position="309"/>
    </location>
</feature>
<dbReference type="GO" id="GO:0015140">
    <property type="term" value="F:malate transmembrane transporter activity"/>
    <property type="evidence" value="ECO:0007669"/>
    <property type="project" value="InterPro"/>
</dbReference>
<name>A0A8H3YTK7_VENIN</name>
<feature type="transmembrane region" description="Helical" evidence="6">
    <location>
        <begin position="244"/>
        <end position="262"/>
    </location>
</feature>
<protein>
    <recommendedName>
        <fullName evidence="10">Malic acid transport protein</fullName>
    </recommendedName>
</protein>
<comment type="subcellular location">
    <subcellularLocation>
        <location evidence="1">Membrane</location>
        <topology evidence="1">Multi-pass membrane protein</topology>
    </subcellularLocation>
</comment>
<accession>A0A8H3YTK7</accession>
<dbReference type="Gene3D" id="1.50.10.150">
    <property type="entry name" value="Voltage-dependent anion channel"/>
    <property type="match status" value="1"/>
</dbReference>
<dbReference type="CDD" id="cd09317">
    <property type="entry name" value="TDT_Mae1_like"/>
    <property type="match status" value="1"/>
</dbReference>
<dbReference type="EMBL" id="WNWQ01000304">
    <property type="protein sequence ID" value="KAE9971110.1"/>
    <property type="molecule type" value="Genomic_DNA"/>
</dbReference>